<name>A0ABS8QLB1_9BACI</name>
<evidence type="ECO:0008006" key="3">
    <source>
        <dbReference type="Google" id="ProtNLM"/>
    </source>
</evidence>
<proteinExistence type="predicted"/>
<organism evidence="1 2">
    <name type="scientific">Neobacillus sedimentimangrovi</name>
    <dbReference type="NCBI Taxonomy" id="2699460"/>
    <lineage>
        <taxon>Bacteria</taxon>
        <taxon>Bacillati</taxon>
        <taxon>Bacillota</taxon>
        <taxon>Bacilli</taxon>
        <taxon>Bacillales</taxon>
        <taxon>Bacillaceae</taxon>
        <taxon>Neobacillus</taxon>
    </lineage>
</organism>
<evidence type="ECO:0000313" key="2">
    <source>
        <dbReference type="Proteomes" id="UP001162836"/>
    </source>
</evidence>
<keyword evidence="2" id="KW-1185">Reference proteome</keyword>
<protein>
    <recommendedName>
        <fullName evidence="3">NUMOD4 domain-containing protein</fullName>
    </recommendedName>
</protein>
<feature type="non-terminal residue" evidence="1">
    <location>
        <position position="77"/>
    </location>
</feature>
<dbReference type="RefSeq" id="WP_231315162.1">
    <property type="nucleotide sequence ID" value="NZ_JAJODE010000047.1"/>
</dbReference>
<comment type="caution">
    <text evidence="1">The sequence shown here is derived from an EMBL/GenBank/DDBJ whole genome shotgun (WGS) entry which is preliminary data.</text>
</comment>
<evidence type="ECO:0000313" key="1">
    <source>
        <dbReference type="EMBL" id="MCD4839958.1"/>
    </source>
</evidence>
<gene>
    <name evidence="1" type="ORF">LRS37_13970</name>
</gene>
<dbReference type="EMBL" id="JAJODE010000047">
    <property type="protein sequence ID" value="MCD4839958.1"/>
    <property type="molecule type" value="Genomic_DNA"/>
</dbReference>
<reference evidence="1 2" key="1">
    <citation type="journal article" date="2023" name="Antonie Van Leeuwenhoek">
        <title>Unveiling the genomic potential of a novel thermostable glycoside hydrolases producing Neobacillus sedimentimangrovi UE25.</title>
        <authorList>
            <person name="Ejaz U."/>
            <person name="Saleem F."/>
            <person name="Rashid R."/>
            <person name="Hasan K.A."/>
            <person name="Syed M.N."/>
            <person name="Sohail M."/>
        </authorList>
    </citation>
    <scope>NUCLEOTIDE SEQUENCE [LARGE SCALE GENOMIC DNA]</scope>
    <source>
        <strain evidence="1 2">UE25</strain>
    </source>
</reference>
<sequence length="77" mass="9557">MKNWRKGIPNSIDWHDIYKEFYLLSEQGQLDLFRDPRRPLFRTRRYFENGRECNGKGKTKISRRFIILEVEKYFLNK</sequence>
<dbReference type="Proteomes" id="UP001162836">
    <property type="component" value="Unassembled WGS sequence"/>
</dbReference>
<accession>A0ABS8QLB1</accession>